<dbReference type="EMBL" id="CP118615">
    <property type="protein sequence ID" value="WDZ87877.1"/>
    <property type="molecule type" value="Genomic_DNA"/>
</dbReference>
<feature type="compositionally biased region" description="Pro residues" evidence="1">
    <location>
        <begin position="25"/>
        <end position="39"/>
    </location>
</feature>
<protein>
    <submittedName>
        <fullName evidence="2">Uncharacterized protein</fullName>
    </submittedName>
</protein>
<evidence type="ECO:0000313" key="2">
    <source>
        <dbReference type="EMBL" id="WDZ87877.1"/>
    </source>
</evidence>
<sequence length="146" mass="15600">MLSTLSAIAVALITTGGNLGSGLPPDGPPPVTTSPPDGPVVPGGVAPSPTRRYVEARIVNSGNGVYTYRGPSTVSRYREGYLDGDVVRVVCQERDGQPHSDDDPVAGQPDNWPVWNRLVDGRWLPDVWTDLPKVPGDQPPHDLPRC</sequence>
<dbReference type="RefSeq" id="WP_275034898.1">
    <property type="nucleotide sequence ID" value="NZ_CP118615.1"/>
</dbReference>
<gene>
    <name evidence="2" type="ORF">PVK37_16430</name>
</gene>
<organism evidence="2 3">
    <name type="scientific">Micromonospora cathayae</name>
    <dbReference type="NCBI Taxonomy" id="3028804"/>
    <lineage>
        <taxon>Bacteria</taxon>
        <taxon>Bacillati</taxon>
        <taxon>Actinomycetota</taxon>
        <taxon>Actinomycetes</taxon>
        <taxon>Micromonosporales</taxon>
        <taxon>Micromonosporaceae</taxon>
        <taxon>Micromonospora</taxon>
    </lineage>
</organism>
<name>A0ABY7ZXR1_9ACTN</name>
<evidence type="ECO:0000256" key="1">
    <source>
        <dbReference type="SAM" id="MobiDB-lite"/>
    </source>
</evidence>
<accession>A0ABY7ZXR1</accession>
<reference evidence="2 3" key="1">
    <citation type="submission" date="2023-02" db="EMBL/GenBank/DDBJ databases">
        <authorList>
            <person name="Mo P."/>
        </authorList>
    </citation>
    <scope>NUCLEOTIDE SEQUENCE [LARGE SCALE GENOMIC DNA]</scope>
    <source>
        <strain evidence="2 3">HUAS 3</strain>
    </source>
</reference>
<evidence type="ECO:0000313" key="3">
    <source>
        <dbReference type="Proteomes" id="UP001219605"/>
    </source>
</evidence>
<feature type="region of interest" description="Disordered" evidence="1">
    <location>
        <begin position="17"/>
        <end position="48"/>
    </location>
</feature>
<keyword evidence="3" id="KW-1185">Reference proteome</keyword>
<dbReference type="Proteomes" id="UP001219605">
    <property type="component" value="Chromosome"/>
</dbReference>
<proteinExistence type="predicted"/>